<dbReference type="InterPro" id="IPR019289">
    <property type="entry name" value="Phage_tail_E/E"/>
</dbReference>
<keyword evidence="2" id="KW-1185">Reference proteome</keyword>
<dbReference type="EMBL" id="JAERQM010000014">
    <property type="protein sequence ID" value="MBU8547234.1"/>
    <property type="molecule type" value="Genomic_DNA"/>
</dbReference>
<reference evidence="1 2" key="1">
    <citation type="submission" date="2021-01" db="EMBL/GenBank/DDBJ databases">
        <title>Roseomonas sp. nov, a bacterium isolated from an oil production mixture in Yumen Oilfield.</title>
        <authorList>
            <person name="Wu D."/>
        </authorList>
    </citation>
    <scope>NUCLEOTIDE SEQUENCE [LARGE SCALE GENOMIC DNA]</scope>
    <source>
        <strain evidence="1 2">ROY-5-3</strain>
    </source>
</reference>
<proteinExistence type="predicted"/>
<dbReference type="RefSeq" id="WP_216879219.1">
    <property type="nucleotide sequence ID" value="NZ_JAERQM010000014.1"/>
</dbReference>
<dbReference type="Proteomes" id="UP000689967">
    <property type="component" value="Unassembled WGS sequence"/>
</dbReference>
<sequence>MDAQNDDLGEDVIEEIPPRVIRFPAVEYNGATVTEITLQPLTIEMIMAAQKQGNEIAQASHLIQKSAGIAPQLVAKLSPKVLEVASRYFARFLPSDPPAAGVAPSPG</sequence>
<dbReference type="Pfam" id="PF10109">
    <property type="entry name" value="Phage_TAC_7"/>
    <property type="match status" value="1"/>
</dbReference>
<accession>A0ABS6HER2</accession>
<comment type="caution">
    <text evidence="1">The sequence shown here is derived from an EMBL/GenBank/DDBJ whole genome shotgun (WGS) entry which is preliminary data.</text>
</comment>
<organism evidence="1 2">
    <name type="scientific">Falsiroseomonas oleicola</name>
    <dbReference type="NCBI Taxonomy" id="2801474"/>
    <lineage>
        <taxon>Bacteria</taxon>
        <taxon>Pseudomonadati</taxon>
        <taxon>Pseudomonadota</taxon>
        <taxon>Alphaproteobacteria</taxon>
        <taxon>Acetobacterales</taxon>
        <taxon>Roseomonadaceae</taxon>
        <taxon>Falsiroseomonas</taxon>
    </lineage>
</organism>
<evidence type="ECO:0000313" key="1">
    <source>
        <dbReference type="EMBL" id="MBU8547234.1"/>
    </source>
</evidence>
<protein>
    <submittedName>
        <fullName evidence="1">Phage tail assembly protein</fullName>
    </submittedName>
</protein>
<evidence type="ECO:0000313" key="2">
    <source>
        <dbReference type="Proteomes" id="UP000689967"/>
    </source>
</evidence>
<name>A0ABS6HER2_9PROT</name>
<gene>
    <name evidence="1" type="ORF">JJQ90_26190</name>
</gene>